<comment type="caution">
    <text evidence="2">The sequence shown here is derived from an EMBL/GenBank/DDBJ whole genome shotgun (WGS) entry which is preliminary data.</text>
</comment>
<dbReference type="CDD" id="cd17039">
    <property type="entry name" value="Ubl_ubiquitin_like"/>
    <property type="match status" value="1"/>
</dbReference>
<name>A0AAW1RYW8_9CHLO</name>
<evidence type="ECO:0000313" key="2">
    <source>
        <dbReference type="EMBL" id="KAK9838588.1"/>
    </source>
</evidence>
<dbReference type="AlphaFoldDB" id="A0AAW1RYW8"/>
<reference evidence="2 3" key="1">
    <citation type="journal article" date="2024" name="Nat. Commun.">
        <title>Phylogenomics reveals the evolutionary origins of lichenization in chlorophyte algae.</title>
        <authorList>
            <person name="Puginier C."/>
            <person name="Libourel C."/>
            <person name="Otte J."/>
            <person name="Skaloud P."/>
            <person name="Haon M."/>
            <person name="Grisel S."/>
            <person name="Petersen M."/>
            <person name="Berrin J.G."/>
            <person name="Delaux P.M."/>
            <person name="Dal Grande F."/>
            <person name="Keller J."/>
        </authorList>
    </citation>
    <scope>NUCLEOTIDE SEQUENCE [LARGE SCALE GENOMIC DNA]</scope>
    <source>
        <strain evidence="2 3">SAG 2523</strain>
    </source>
</reference>
<feature type="domain" description="Ubiquitin-like" evidence="1">
    <location>
        <begin position="1"/>
        <end position="39"/>
    </location>
</feature>
<dbReference type="SUPFAM" id="SSF54236">
    <property type="entry name" value="Ubiquitin-like"/>
    <property type="match status" value="1"/>
</dbReference>
<proteinExistence type="predicted"/>
<dbReference type="InterPro" id="IPR000626">
    <property type="entry name" value="Ubiquitin-like_dom"/>
</dbReference>
<accession>A0AAW1RYW8</accession>
<dbReference type="EMBL" id="JALJOV010001891">
    <property type="protein sequence ID" value="KAK9838588.1"/>
    <property type="molecule type" value="Genomic_DNA"/>
</dbReference>
<gene>
    <name evidence="2" type="ORF">WJX84_008864</name>
</gene>
<sequence length="132" mass="14156">MQVAIRHGQKKLVFKGKVLAEDKTLEEAKVKEGSTLMLIAAASQMTQGQEAAREAAIQNFQASQSRAAARTPTIAAAWQDRAKTWAKTGVVSVRDSGLTELPAEALSVCCCLIITGFNTIQQSLPASQPWSI</sequence>
<organism evidence="2 3">
    <name type="scientific">Apatococcus fuscideae</name>
    <dbReference type="NCBI Taxonomy" id="2026836"/>
    <lineage>
        <taxon>Eukaryota</taxon>
        <taxon>Viridiplantae</taxon>
        <taxon>Chlorophyta</taxon>
        <taxon>core chlorophytes</taxon>
        <taxon>Trebouxiophyceae</taxon>
        <taxon>Chlorellales</taxon>
        <taxon>Chlorellaceae</taxon>
        <taxon>Apatococcus</taxon>
    </lineage>
</organism>
<dbReference type="Pfam" id="PF00240">
    <property type="entry name" value="ubiquitin"/>
    <property type="match status" value="1"/>
</dbReference>
<evidence type="ECO:0000259" key="1">
    <source>
        <dbReference type="PROSITE" id="PS50053"/>
    </source>
</evidence>
<keyword evidence="3" id="KW-1185">Reference proteome</keyword>
<evidence type="ECO:0000313" key="3">
    <source>
        <dbReference type="Proteomes" id="UP001485043"/>
    </source>
</evidence>
<protein>
    <recommendedName>
        <fullName evidence="1">Ubiquitin-like domain-containing protein</fullName>
    </recommendedName>
</protein>
<dbReference type="Proteomes" id="UP001485043">
    <property type="component" value="Unassembled WGS sequence"/>
</dbReference>
<dbReference type="InterPro" id="IPR029071">
    <property type="entry name" value="Ubiquitin-like_domsf"/>
</dbReference>
<dbReference type="PROSITE" id="PS50053">
    <property type="entry name" value="UBIQUITIN_2"/>
    <property type="match status" value="1"/>
</dbReference>
<dbReference type="Gene3D" id="3.10.20.90">
    <property type="entry name" value="Phosphatidylinositol 3-kinase Catalytic Subunit, Chain A, domain 1"/>
    <property type="match status" value="1"/>
</dbReference>